<accession>A0A0E0L301</accession>
<evidence type="ECO:0000313" key="2">
    <source>
        <dbReference type="Proteomes" id="UP000026962"/>
    </source>
</evidence>
<proteinExistence type="predicted"/>
<name>A0A0E0L301_ORYPU</name>
<dbReference type="eggNOG" id="KOG2989">
    <property type="taxonomic scope" value="Eukaryota"/>
</dbReference>
<dbReference type="EnsemblPlants" id="OPUNC05G15770.1">
    <property type="protein sequence ID" value="OPUNC05G15770.1"/>
    <property type="gene ID" value="OPUNC05G15770"/>
</dbReference>
<dbReference type="AlphaFoldDB" id="A0A0E0L301"/>
<dbReference type="Gramene" id="OPUNC05G15770.1">
    <property type="protein sequence ID" value="OPUNC05G15770.1"/>
    <property type="gene ID" value="OPUNC05G15770"/>
</dbReference>
<dbReference type="GO" id="GO:0071006">
    <property type="term" value="C:U2-type catalytic step 1 spliceosome"/>
    <property type="evidence" value="ECO:0007669"/>
    <property type="project" value="TreeGrafter"/>
</dbReference>
<dbReference type="GO" id="GO:0000398">
    <property type="term" value="P:mRNA splicing, via spliceosome"/>
    <property type="evidence" value="ECO:0007669"/>
    <property type="project" value="InterPro"/>
</dbReference>
<dbReference type="PANTHER" id="PTHR12111">
    <property type="entry name" value="SPLICING FACTOR YJU2"/>
    <property type="match status" value="1"/>
</dbReference>
<protein>
    <submittedName>
        <fullName evidence="1">Uncharacterized protein</fullName>
    </submittedName>
</protein>
<evidence type="ECO:0000313" key="1">
    <source>
        <dbReference type="EnsemblPlants" id="OPUNC05G15770.1"/>
    </source>
</evidence>
<dbReference type="STRING" id="4537.A0A0E0L301"/>
<dbReference type="InterPro" id="IPR007590">
    <property type="entry name" value="Saf4/Yju2"/>
</dbReference>
<dbReference type="Pfam" id="PF04502">
    <property type="entry name" value="Saf4_Yju2"/>
    <property type="match status" value="1"/>
</dbReference>
<organism evidence="1">
    <name type="scientific">Oryza punctata</name>
    <name type="common">Red rice</name>
    <dbReference type="NCBI Taxonomy" id="4537"/>
    <lineage>
        <taxon>Eukaryota</taxon>
        <taxon>Viridiplantae</taxon>
        <taxon>Streptophyta</taxon>
        <taxon>Embryophyta</taxon>
        <taxon>Tracheophyta</taxon>
        <taxon>Spermatophyta</taxon>
        <taxon>Magnoliopsida</taxon>
        <taxon>Liliopsida</taxon>
        <taxon>Poales</taxon>
        <taxon>Poaceae</taxon>
        <taxon>BOP clade</taxon>
        <taxon>Oryzoideae</taxon>
        <taxon>Oryzeae</taxon>
        <taxon>Oryzinae</taxon>
        <taxon>Oryza</taxon>
    </lineage>
</organism>
<dbReference type="Proteomes" id="UP000026962">
    <property type="component" value="Chromosome 5"/>
</dbReference>
<dbReference type="HOGENOM" id="CLU_1392205_0_0_1"/>
<reference evidence="1" key="1">
    <citation type="submission" date="2015-04" db="UniProtKB">
        <authorList>
            <consortium name="EnsemblPlants"/>
        </authorList>
    </citation>
    <scope>IDENTIFICATION</scope>
</reference>
<keyword evidence="2" id="KW-1185">Reference proteome</keyword>
<reference evidence="1" key="2">
    <citation type="submission" date="2018-05" db="EMBL/GenBank/DDBJ databases">
        <title>OpunRS2 (Oryza punctata Reference Sequence Version 2).</title>
        <authorList>
            <person name="Zhang J."/>
            <person name="Kudrna D."/>
            <person name="Lee S."/>
            <person name="Talag J."/>
            <person name="Welchert J."/>
            <person name="Wing R.A."/>
        </authorList>
    </citation>
    <scope>NUCLEOTIDE SEQUENCE [LARGE SCALE GENOMIC DNA]</scope>
</reference>
<sequence>MRCRGGGGTRQLRPVQDPALAAVAAQEWPADCGADDAADDRALRRLRRVHREGDQVGTKFNSCKKDVVGKRYLGAVQVFCFYIRCSHWSAEIVFRTDPANADYALESGAIRPSYEPWPTSVAAMRWEERSDDGNTMRALEDRCRNARHEMGVDTALEEMWSLKTRHVGVMPEQLLGSLHRRADADDDHLIVTNIMV</sequence>
<dbReference type="PANTHER" id="PTHR12111:SF3">
    <property type="entry name" value="SPLICING FACTOR YJU2"/>
    <property type="match status" value="1"/>
</dbReference>